<organism evidence="1 2">
    <name type="scientific">Novipirellula rosea</name>
    <dbReference type="NCBI Taxonomy" id="1031540"/>
    <lineage>
        <taxon>Bacteria</taxon>
        <taxon>Pseudomonadati</taxon>
        <taxon>Planctomycetota</taxon>
        <taxon>Planctomycetia</taxon>
        <taxon>Pirellulales</taxon>
        <taxon>Pirellulaceae</taxon>
        <taxon>Novipirellula</taxon>
    </lineage>
</organism>
<reference evidence="2" key="1">
    <citation type="journal article" date="2019" name="Int. J. Syst. Evol. Microbiol.">
        <title>The Global Catalogue of Microorganisms (GCM) 10K type strain sequencing project: providing services to taxonomists for standard genome sequencing and annotation.</title>
        <authorList>
            <consortium name="The Broad Institute Genomics Platform"/>
            <consortium name="The Broad Institute Genome Sequencing Center for Infectious Disease"/>
            <person name="Wu L."/>
            <person name="Ma J."/>
        </authorList>
    </citation>
    <scope>NUCLEOTIDE SEQUENCE [LARGE SCALE GENOMIC DNA]</scope>
    <source>
        <strain evidence="2">JCM 17759</strain>
    </source>
</reference>
<dbReference type="EMBL" id="BAABGA010000048">
    <property type="protein sequence ID" value="GAA4459474.1"/>
    <property type="molecule type" value="Genomic_DNA"/>
</dbReference>
<comment type="caution">
    <text evidence="1">The sequence shown here is derived from an EMBL/GenBank/DDBJ whole genome shotgun (WGS) entry which is preliminary data.</text>
</comment>
<evidence type="ECO:0000313" key="1">
    <source>
        <dbReference type="EMBL" id="GAA4459474.1"/>
    </source>
</evidence>
<gene>
    <name evidence="1" type="ORF">GCM10023156_39070</name>
</gene>
<protein>
    <submittedName>
        <fullName evidence="1">Uncharacterized protein</fullName>
    </submittedName>
</protein>
<dbReference type="Proteomes" id="UP001500840">
    <property type="component" value="Unassembled WGS sequence"/>
</dbReference>
<name>A0ABP8N3Y2_9BACT</name>
<keyword evidence="2" id="KW-1185">Reference proteome</keyword>
<accession>A0ABP8N3Y2</accession>
<evidence type="ECO:0000313" key="2">
    <source>
        <dbReference type="Proteomes" id="UP001500840"/>
    </source>
</evidence>
<sequence length="65" mass="7207">MRLVILVVWISRKVGEFFSKSWQIPERAANMLEASGNPRSGERSHDGTEIAGAKGGVMFSCRRAQ</sequence>
<proteinExistence type="predicted"/>